<feature type="region of interest" description="Disordered" evidence="1">
    <location>
        <begin position="28"/>
        <end position="71"/>
    </location>
</feature>
<dbReference type="EMBL" id="CM000134">
    <property type="protein sequence ID" value="EEC84208.1"/>
    <property type="molecule type" value="Genomic_DNA"/>
</dbReference>
<evidence type="ECO:0000256" key="1">
    <source>
        <dbReference type="SAM" id="MobiDB-lite"/>
    </source>
</evidence>
<reference evidence="2 3" key="1">
    <citation type="journal article" date="2005" name="PLoS Biol.">
        <title>The genomes of Oryza sativa: a history of duplications.</title>
        <authorList>
            <person name="Yu J."/>
            <person name="Wang J."/>
            <person name="Lin W."/>
            <person name="Li S."/>
            <person name="Li H."/>
            <person name="Zhou J."/>
            <person name="Ni P."/>
            <person name="Dong W."/>
            <person name="Hu S."/>
            <person name="Zeng C."/>
            <person name="Zhang J."/>
            <person name="Zhang Y."/>
            <person name="Li R."/>
            <person name="Xu Z."/>
            <person name="Li S."/>
            <person name="Li X."/>
            <person name="Zheng H."/>
            <person name="Cong L."/>
            <person name="Lin L."/>
            <person name="Yin J."/>
            <person name="Geng J."/>
            <person name="Li G."/>
            <person name="Shi J."/>
            <person name="Liu J."/>
            <person name="Lv H."/>
            <person name="Li J."/>
            <person name="Wang J."/>
            <person name="Deng Y."/>
            <person name="Ran L."/>
            <person name="Shi X."/>
            <person name="Wang X."/>
            <person name="Wu Q."/>
            <person name="Li C."/>
            <person name="Ren X."/>
            <person name="Wang J."/>
            <person name="Wang X."/>
            <person name="Li D."/>
            <person name="Liu D."/>
            <person name="Zhang X."/>
            <person name="Ji Z."/>
            <person name="Zhao W."/>
            <person name="Sun Y."/>
            <person name="Zhang Z."/>
            <person name="Bao J."/>
            <person name="Han Y."/>
            <person name="Dong L."/>
            <person name="Ji J."/>
            <person name="Chen P."/>
            <person name="Wu S."/>
            <person name="Liu J."/>
            <person name="Xiao Y."/>
            <person name="Bu D."/>
            <person name="Tan J."/>
            <person name="Yang L."/>
            <person name="Ye C."/>
            <person name="Zhang J."/>
            <person name="Xu J."/>
            <person name="Zhou Y."/>
            <person name="Yu Y."/>
            <person name="Zhang B."/>
            <person name="Zhuang S."/>
            <person name="Wei H."/>
            <person name="Liu B."/>
            <person name="Lei M."/>
            <person name="Yu H."/>
            <person name="Li Y."/>
            <person name="Xu H."/>
            <person name="Wei S."/>
            <person name="He X."/>
            <person name="Fang L."/>
            <person name="Zhang Z."/>
            <person name="Zhang Y."/>
            <person name="Huang X."/>
            <person name="Su Z."/>
            <person name="Tong W."/>
            <person name="Li J."/>
            <person name="Tong Z."/>
            <person name="Li S."/>
            <person name="Ye J."/>
            <person name="Wang L."/>
            <person name="Fang L."/>
            <person name="Lei T."/>
            <person name="Chen C."/>
            <person name="Chen H."/>
            <person name="Xu Z."/>
            <person name="Li H."/>
            <person name="Huang H."/>
            <person name="Zhang F."/>
            <person name="Xu H."/>
            <person name="Li N."/>
            <person name="Zhao C."/>
            <person name="Li S."/>
            <person name="Dong L."/>
            <person name="Huang Y."/>
            <person name="Li L."/>
            <person name="Xi Y."/>
            <person name="Qi Q."/>
            <person name="Li W."/>
            <person name="Zhang B."/>
            <person name="Hu W."/>
            <person name="Zhang Y."/>
            <person name="Tian X."/>
            <person name="Jiao Y."/>
            <person name="Liang X."/>
            <person name="Jin J."/>
            <person name="Gao L."/>
            <person name="Zheng W."/>
            <person name="Hao B."/>
            <person name="Liu S."/>
            <person name="Wang W."/>
            <person name="Yuan L."/>
            <person name="Cao M."/>
            <person name="McDermott J."/>
            <person name="Samudrala R."/>
            <person name="Wang J."/>
            <person name="Wong G.K."/>
            <person name="Yang H."/>
        </authorList>
    </citation>
    <scope>NUCLEOTIDE SEQUENCE [LARGE SCALE GENOMIC DNA]</scope>
    <source>
        <strain evidence="3">cv. 93-11</strain>
    </source>
</reference>
<feature type="region of interest" description="Disordered" evidence="1">
    <location>
        <begin position="93"/>
        <end position="139"/>
    </location>
</feature>
<dbReference type="Gramene" id="BGIOSGA030397-TA">
    <property type="protein sequence ID" value="BGIOSGA030397-PA"/>
    <property type="gene ID" value="BGIOSGA030397"/>
</dbReference>
<protein>
    <submittedName>
        <fullName evidence="2">Uncharacterized protein</fullName>
    </submittedName>
</protein>
<dbReference type="AlphaFoldDB" id="B8BDR4"/>
<name>B8BDR4_ORYSI</name>
<dbReference type="Proteomes" id="UP000007015">
    <property type="component" value="Chromosome 9"/>
</dbReference>
<keyword evidence="3" id="KW-1185">Reference proteome</keyword>
<evidence type="ECO:0000313" key="3">
    <source>
        <dbReference type="Proteomes" id="UP000007015"/>
    </source>
</evidence>
<gene>
    <name evidence="2" type="ORF">OsI_30613</name>
</gene>
<proteinExistence type="predicted"/>
<feature type="compositionally biased region" description="Pro residues" evidence="1">
    <location>
        <begin position="127"/>
        <end position="139"/>
    </location>
</feature>
<accession>B8BDR4</accession>
<sequence length="139" mass="14584">MVSCRGPWLSARRTWCGNDEAVLIASTNAASTPQHGPAKPVATASYEPDQLRRSTYSSSCPPKPTWGAASGSSLVGGAIAIVIAGQCAAEYEYEYHEDQTPPSPPGTPGEESGSDEEVQEQARHDVPQPPPPSPLRALG</sequence>
<evidence type="ECO:0000313" key="2">
    <source>
        <dbReference type="EMBL" id="EEC84208.1"/>
    </source>
</evidence>
<organism evidence="2 3">
    <name type="scientific">Oryza sativa subsp. indica</name>
    <name type="common">Rice</name>
    <dbReference type="NCBI Taxonomy" id="39946"/>
    <lineage>
        <taxon>Eukaryota</taxon>
        <taxon>Viridiplantae</taxon>
        <taxon>Streptophyta</taxon>
        <taxon>Embryophyta</taxon>
        <taxon>Tracheophyta</taxon>
        <taxon>Spermatophyta</taxon>
        <taxon>Magnoliopsida</taxon>
        <taxon>Liliopsida</taxon>
        <taxon>Poales</taxon>
        <taxon>Poaceae</taxon>
        <taxon>BOP clade</taxon>
        <taxon>Oryzoideae</taxon>
        <taxon>Oryzeae</taxon>
        <taxon>Oryzinae</taxon>
        <taxon>Oryza</taxon>
        <taxon>Oryza sativa</taxon>
    </lineage>
</organism>
<dbReference type="HOGENOM" id="CLU_1848412_0_0_1"/>